<organism evidence="1 2">
    <name type="scientific">Spiroplasma phoeniceum P40</name>
    <dbReference type="NCBI Taxonomy" id="1276259"/>
    <lineage>
        <taxon>Bacteria</taxon>
        <taxon>Bacillati</taxon>
        <taxon>Mycoplasmatota</taxon>
        <taxon>Mollicutes</taxon>
        <taxon>Entomoplasmatales</taxon>
        <taxon>Spiroplasmataceae</taxon>
        <taxon>Spiroplasma</taxon>
    </lineage>
</organism>
<dbReference type="EMBL" id="CP031088">
    <property type="protein sequence ID" value="AXF96521.1"/>
    <property type="molecule type" value="Genomic_DNA"/>
</dbReference>
<protein>
    <submittedName>
        <fullName evidence="1">Uncharacterized protein</fullName>
    </submittedName>
</protein>
<reference evidence="2" key="1">
    <citation type="submission" date="2018-07" db="EMBL/GenBank/DDBJ databases">
        <title>Complete Genome Sequence of Spiroplasma phoeniceum.</title>
        <authorList>
            <person name="Davis R.E."/>
            <person name="Shao J.Y."/>
            <person name="Zhao Y."/>
            <person name="Silver A."/>
            <person name="Stump z."/>
            <person name="Gasparich G."/>
        </authorList>
    </citation>
    <scope>NUCLEOTIDE SEQUENCE [LARGE SCALE GENOMIC DNA]</scope>
    <source>
        <strain evidence="2">P40</strain>
    </source>
</reference>
<dbReference type="Proteomes" id="UP000253689">
    <property type="component" value="Chromosome"/>
</dbReference>
<dbReference type="KEGG" id="sphh:SDAV_001556"/>
<name>A0A345DQN0_9MOLU</name>
<accession>A0A345DQN0</accession>
<dbReference type="RefSeq" id="WP_114565125.1">
    <property type="nucleotide sequence ID" value="NZ_CP031088.1"/>
</dbReference>
<keyword evidence="2" id="KW-1185">Reference proteome</keyword>
<sequence length="463" mass="54194">MKKIILSCLLTSLIGVSEPFIVKSSINDNFLFIKQEQVISKNAKKSFNPTAPSFTKNINWNDDIDVETGGTWGGDYTQKVESSYYYVNILDYASSWNDFKNKYKQIKIDFEGYVAHNQAATANYNAYHYINLNEISGIAKTEQIFNHYQGYTQNEEWGWANVRYQLENNDCIKIDFLVYARAKNGWNSSNTWAKTWLKVNELIFNTSFSFNDMKSNLTRELNKEFSYYSNIDNNPQSSHNWNQIKTQVDNKIKKALNDNNDTQGWIEFLNPNYQLEKSNNGYFIKIIINIDNYQSGKYETWEFKTPLNFDSDYNIVNAKNRIENELKQTIIYQSDTSTNILDESNWNAIKTILDNKIFSVLGKKGNIMEWKKLINPNYALITESNNYYLKTSFNIFNYLTEQWENWVFKTKLNFSLSAKYWKSKLQERILITPGKISDENGVAMINDIEEVINNGEGKENKYN</sequence>
<proteinExistence type="predicted"/>
<evidence type="ECO:0000313" key="1">
    <source>
        <dbReference type="EMBL" id="AXF96521.1"/>
    </source>
</evidence>
<gene>
    <name evidence="1" type="ORF">SDAV_001556</name>
</gene>
<dbReference type="AlphaFoldDB" id="A0A345DQN0"/>
<evidence type="ECO:0000313" key="2">
    <source>
        <dbReference type="Proteomes" id="UP000253689"/>
    </source>
</evidence>